<dbReference type="Proteomes" id="UP000314294">
    <property type="component" value="Unassembled WGS sequence"/>
</dbReference>
<dbReference type="OrthoDB" id="1735038at2759"/>
<feature type="region of interest" description="Disordered" evidence="1">
    <location>
        <begin position="88"/>
        <end position="231"/>
    </location>
</feature>
<name>A0A4Z2FT64_9TELE</name>
<sequence>MHAAASDGRICTHEVIRDPRRLLQPQTEARPSGRAQASGPPALTRREKTRASYQIIYYINKERHHADVAEEHGALRLALYRRFHGDSINPEGLETENPSDPSSQQAEHDICPAGPRRLRRGAGARASERTVMDFLRQPRRGERRRRRSAGAGEELRRAVGDAVSRGGGGGGGGVKRNGREGGGGHETPSRFDPPKPPRTPHTATTATITTPPPPPSPPPLETENTISHSQS</sequence>
<feature type="compositionally biased region" description="Basic and acidic residues" evidence="1">
    <location>
        <begin position="177"/>
        <end position="195"/>
    </location>
</feature>
<feature type="compositionally biased region" description="Pro residues" evidence="1">
    <location>
        <begin position="210"/>
        <end position="220"/>
    </location>
</feature>
<comment type="caution">
    <text evidence="2">The sequence shown here is derived from an EMBL/GenBank/DDBJ whole genome shotgun (WGS) entry which is preliminary data.</text>
</comment>
<accession>A0A4Z2FT64</accession>
<dbReference type="EMBL" id="SRLO01000958">
    <property type="protein sequence ID" value="TNN43582.1"/>
    <property type="molecule type" value="Genomic_DNA"/>
</dbReference>
<organism evidence="2 3">
    <name type="scientific">Liparis tanakae</name>
    <name type="common">Tanaka's snailfish</name>
    <dbReference type="NCBI Taxonomy" id="230148"/>
    <lineage>
        <taxon>Eukaryota</taxon>
        <taxon>Metazoa</taxon>
        <taxon>Chordata</taxon>
        <taxon>Craniata</taxon>
        <taxon>Vertebrata</taxon>
        <taxon>Euteleostomi</taxon>
        <taxon>Actinopterygii</taxon>
        <taxon>Neopterygii</taxon>
        <taxon>Teleostei</taxon>
        <taxon>Neoteleostei</taxon>
        <taxon>Acanthomorphata</taxon>
        <taxon>Eupercaria</taxon>
        <taxon>Perciformes</taxon>
        <taxon>Cottioidei</taxon>
        <taxon>Cottales</taxon>
        <taxon>Liparidae</taxon>
        <taxon>Liparis</taxon>
    </lineage>
</organism>
<dbReference type="AlphaFoldDB" id="A0A4Z2FT64"/>
<proteinExistence type="predicted"/>
<evidence type="ECO:0000256" key="1">
    <source>
        <dbReference type="SAM" id="MobiDB-lite"/>
    </source>
</evidence>
<feature type="compositionally biased region" description="Low complexity" evidence="1">
    <location>
        <begin position="200"/>
        <end position="209"/>
    </location>
</feature>
<protein>
    <submittedName>
        <fullName evidence="2">Uncharacterized protein</fullName>
    </submittedName>
</protein>
<feature type="compositionally biased region" description="Gly residues" evidence="1">
    <location>
        <begin position="165"/>
        <end position="176"/>
    </location>
</feature>
<reference evidence="2 3" key="1">
    <citation type="submission" date="2019-03" db="EMBL/GenBank/DDBJ databases">
        <title>First draft genome of Liparis tanakae, snailfish: a comprehensive survey of snailfish specific genes.</title>
        <authorList>
            <person name="Kim W."/>
            <person name="Song I."/>
            <person name="Jeong J.-H."/>
            <person name="Kim D."/>
            <person name="Kim S."/>
            <person name="Ryu S."/>
            <person name="Song J.Y."/>
            <person name="Lee S.K."/>
        </authorList>
    </citation>
    <scope>NUCLEOTIDE SEQUENCE [LARGE SCALE GENOMIC DNA]</scope>
    <source>
        <tissue evidence="2">Muscle</tissue>
    </source>
</reference>
<evidence type="ECO:0000313" key="2">
    <source>
        <dbReference type="EMBL" id="TNN43582.1"/>
    </source>
</evidence>
<evidence type="ECO:0000313" key="3">
    <source>
        <dbReference type="Proteomes" id="UP000314294"/>
    </source>
</evidence>
<feature type="region of interest" description="Disordered" evidence="1">
    <location>
        <begin position="1"/>
        <end position="47"/>
    </location>
</feature>
<feature type="compositionally biased region" description="Basic and acidic residues" evidence="1">
    <location>
        <begin position="10"/>
        <end position="21"/>
    </location>
</feature>
<feature type="compositionally biased region" description="Basic residues" evidence="1">
    <location>
        <begin position="137"/>
        <end position="148"/>
    </location>
</feature>
<keyword evidence="3" id="KW-1185">Reference proteome</keyword>
<gene>
    <name evidence="2" type="ORF">EYF80_046245</name>
</gene>
<feature type="compositionally biased region" description="Polar residues" evidence="1">
    <location>
        <begin position="96"/>
        <end position="105"/>
    </location>
</feature>